<evidence type="ECO:0000313" key="4">
    <source>
        <dbReference type="EMBL" id="WJW67281.1"/>
    </source>
</evidence>
<dbReference type="EMBL" id="CP128399">
    <property type="protein sequence ID" value="WJW67281.1"/>
    <property type="molecule type" value="Genomic_DNA"/>
</dbReference>
<dbReference type="Proteomes" id="UP001431572">
    <property type="component" value="Chromosome 1"/>
</dbReference>
<dbReference type="AlphaFoldDB" id="A0A8T7M0G7"/>
<keyword evidence="6" id="KW-1185">Reference proteome</keyword>
<evidence type="ECO:0000259" key="2">
    <source>
        <dbReference type="Pfam" id="PF14332"/>
    </source>
</evidence>
<name>A0A8T7M0G7_9CHLR</name>
<evidence type="ECO:0000313" key="3">
    <source>
        <dbReference type="EMBL" id="NWJ45409.1"/>
    </source>
</evidence>
<proteinExistence type="predicted"/>
<dbReference type="PANTHER" id="PTHR36304:SF4">
    <property type="entry name" value="DUF4388 DOMAIN-CONTAINING PROTEIN"/>
    <property type="match status" value="1"/>
</dbReference>
<dbReference type="RefSeq" id="WP_341469180.1">
    <property type="nucleotide sequence ID" value="NZ_CP128399.1"/>
</dbReference>
<accession>A0A8T7M0G7</accession>
<organism evidence="3 5">
    <name type="scientific">Candidatus Chlorohelix allophototropha</name>
    <dbReference type="NCBI Taxonomy" id="3003348"/>
    <lineage>
        <taxon>Bacteria</taxon>
        <taxon>Bacillati</taxon>
        <taxon>Chloroflexota</taxon>
        <taxon>Chloroflexia</taxon>
        <taxon>Candidatus Chloroheliales</taxon>
        <taxon>Candidatus Chloroheliaceae</taxon>
        <taxon>Candidatus Chlorohelix</taxon>
    </lineage>
</organism>
<gene>
    <name evidence="3" type="ORF">HXX08_05970</name>
    <name evidence="4" type="ORF">OZ401_000541</name>
</gene>
<feature type="domain" description="PatA-like N-terminal" evidence="2">
    <location>
        <begin position="86"/>
        <end position="186"/>
    </location>
</feature>
<dbReference type="Pfam" id="PF14332">
    <property type="entry name" value="DUF4388"/>
    <property type="match status" value="1"/>
</dbReference>
<reference evidence="3 5" key="1">
    <citation type="submission" date="2020-06" db="EMBL/GenBank/DDBJ databases">
        <title>Anoxygenic phototrophic Chloroflexota member uses a Type I reaction center.</title>
        <authorList>
            <person name="Tsuji J.M."/>
            <person name="Shaw N.A."/>
            <person name="Nagashima S."/>
            <person name="Venkiteswaran J."/>
            <person name="Schiff S.L."/>
            <person name="Hanada S."/>
            <person name="Tank M."/>
            <person name="Neufeld J.D."/>
        </authorList>
    </citation>
    <scope>NUCLEOTIDE SEQUENCE [LARGE SCALE GENOMIC DNA]</scope>
    <source>
        <strain evidence="3">L227-S17</strain>
    </source>
</reference>
<protein>
    <submittedName>
        <fullName evidence="3">DUF4388 domain-containing protein</fullName>
    </submittedName>
</protein>
<dbReference type="EMBL" id="JACATZ010000001">
    <property type="protein sequence ID" value="NWJ45409.1"/>
    <property type="molecule type" value="Genomic_DNA"/>
</dbReference>
<sequence length="269" mass="29329">MLDKDDISGIFANGNYQNGNGKHSNGVNKADSSQTASEILSPPSQINRGQRSALTQPLSTLPLHRARYVPKNSVPAQVHSPQVVMSGSMVAFSTSALLSLLNIQKQTGMLHLYNGDTSGFIYIERGEVYDSKLDTMTGALALFQLFGWKTGDFAFEVNVPPPGRRTIQASLPVLQVRATLWLDNWNKLNPIIPTTSHRIGIASDPGTNVVIEPYHWSILTKIVNSPISMSQLASELNQDVMTVTRIAADLVKMKIAVVYPPTSEPSSEN</sequence>
<dbReference type="InterPro" id="IPR025497">
    <property type="entry name" value="PatA-like_N"/>
</dbReference>
<dbReference type="PANTHER" id="PTHR36304">
    <property type="entry name" value="DOMAIN GTPASE-ACTIVATING PROTEIN, PUTATIVE-RELATED-RELATED"/>
    <property type="match status" value="1"/>
</dbReference>
<dbReference type="Proteomes" id="UP000521676">
    <property type="component" value="Unassembled WGS sequence"/>
</dbReference>
<evidence type="ECO:0000313" key="5">
    <source>
        <dbReference type="Proteomes" id="UP000521676"/>
    </source>
</evidence>
<reference evidence="4" key="2">
    <citation type="journal article" date="2024" name="Nature">
        <title>Anoxygenic phototroph of the Chloroflexota uses a type I reaction centre.</title>
        <authorList>
            <person name="Tsuji J.M."/>
            <person name="Shaw N.A."/>
            <person name="Nagashima S."/>
            <person name="Venkiteswaran J.J."/>
            <person name="Schiff S.L."/>
            <person name="Watanabe T."/>
            <person name="Fukui M."/>
            <person name="Hanada S."/>
            <person name="Tank M."/>
            <person name="Neufeld J.D."/>
        </authorList>
    </citation>
    <scope>NUCLEOTIDE SEQUENCE</scope>
    <source>
        <strain evidence="4">L227-S17</strain>
    </source>
</reference>
<evidence type="ECO:0000256" key="1">
    <source>
        <dbReference type="SAM" id="MobiDB-lite"/>
    </source>
</evidence>
<feature type="region of interest" description="Disordered" evidence="1">
    <location>
        <begin position="14"/>
        <end position="53"/>
    </location>
</feature>
<evidence type="ECO:0000313" key="6">
    <source>
        <dbReference type="Proteomes" id="UP001431572"/>
    </source>
</evidence>